<dbReference type="GO" id="GO:0016787">
    <property type="term" value="F:hydrolase activity"/>
    <property type="evidence" value="ECO:0007669"/>
    <property type="project" value="UniProtKB-KW"/>
</dbReference>
<gene>
    <name evidence="6" type="ORF">CRG98_032263</name>
</gene>
<organism evidence="6 7">
    <name type="scientific">Punica granatum</name>
    <name type="common">Pomegranate</name>
    <dbReference type="NCBI Taxonomy" id="22663"/>
    <lineage>
        <taxon>Eukaryota</taxon>
        <taxon>Viridiplantae</taxon>
        <taxon>Streptophyta</taxon>
        <taxon>Embryophyta</taxon>
        <taxon>Tracheophyta</taxon>
        <taxon>Spermatophyta</taxon>
        <taxon>Magnoliopsida</taxon>
        <taxon>eudicotyledons</taxon>
        <taxon>Gunneridae</taxon>
        <taxon>Pentapetalae</taxon>
        <taxon>rosids</taxon>
        <taxon>malvids</taxon>
        <taxon>Myrtales</taxon>
        <taxon>Lythraceae</taxon>
        <taxon>Punica</taxon>
    </lineage>
</organism>
<keyword evidence="2" id="KW-0378">Hydrolase</keyword>
<dbReference type="Proteomes" id="UP000233551">
    <property type="component" value="Unassembled WGS sequence"/>
</dbReference>
<dbReference type="InterPro" id="IPR039537">
    <property type="entry name" value="Retrotran_Ty1/copia-like"/>
</dbReference>
<keyword evidence="1" id="KW-0479">Metal-binding</keyword>
<dbReference type="STRING" id="22663.A0A2I0ITK0"/>
<protein>
    <recommendedName>
        <fullName evidence="5">CCHC-type domain-containing protein</fullName>
    </recommendedName>
</protein>
<feature type="compositionally biased region" description="Basic and acidic residues" evidence="4">
    <location>
        <begin position="324"/>
        <end position="338"/>
    </location>
</feature>
<reference evidence="6 7" key="1">
    <citation type="submission" date="2017-11" db="EMBL/GenBank/DDBJ databases">
        <title>De-novo sequencing of pomegranate (Punica granatum L.) genome.</title>
        <authorList>
            <person name="Akparov Z."/>
            <person name="Amiraslanov A."/>
            <person name="Hajiyeva S."/>
            <person name="Abbasov M."/>
            <person name="Kaur K."/>
            <person name="Hamwieh A."/>
            <person name="Solovyev V."/>
            <person name="Salamov A."/>
            <person name="Braich B."/>
            <person name="Kosarev P."/>
            <person name="Mahmoud A."/>
            <person name="Hajiyev E."/>
            <person name="Babayeva S."/>
            <person name="Izzatullayeva V."/>
            <person name="Mammadov A."/>
            <person name="Mammadov A."/>
            <person name="Sharifova S."/>
            <person name="Ojaghi J."/>
            <person name="Eynullazada K."/>
            <person name="Bayramov B."/>
            <person name="Abdulazimova A."/>
            <person name="Shahmuradov I."/>
        </authorList>
    </citation>
    <scope>NUCLEOTIDE SEQUENCE [LARGE SCALE GENOMIC DNA]</scope>
    <source>
        <strain evidence="7">cv. AG2017</strain>
        <tissue evidence="6">Leaf</tissue>
    </source>
</reference>
<dbReference type="Pfam" id="PF07727">
    <property type="entry name" value="RVT_2"/>
    <property type="match status" value="1"/>
</dbReference>
<dbReference type="Pfam" id="PF25597">
    <property type="entry name" value="SH3_retrovirus"/>
    <property type="match status" value="1"/>
</dbReference>
<name>A0A2I0ITK0_PUNGR</name>
<accession>A0A2I0ITK0</accession>
<sequence>MAKGLETSGRASGGVEADLFKVHALILREERQKMVALSHESMAPAGAVSLSRVMGSKMEIRGSGGSSNYGGQGGGRGGMNKTCYHCGRPGHIKGSCWLLHGFPANWVSGQTKEKMQGGSAGRKTGGMGMDRTTRKTIRVGELQGGVYYLRRVATREQANRVISDETDDLWHMRLGHPSRQIKFNGLPTEFWGECVTTAAHLINVTPTSLLGGKSPYEVLFDRAPTYSNLRVFGCLCYAHDRPRDKDKFKPRSRRCIFVGYPYGKKGWRVYDLEKNEIFVTRDVRFCEREFPFLQMNETGKKDAGQLRFFTSTEMHVGRIRSQGESRFEHSVEREEENGHSNPSSPIDLDEEVYMHLPHEYSSRGQGAVCRLRKSLYGLRQASHNWYAKLADSLRHYGFRQSGADHSLFVFNRGNTFLAALVYVDDILVVGNNHEQCTCFKRYLDRCFRIKDLGPVQYFLGIEVSKMESGLFFNQRKYVLDILTECGMLGARPSLFPMEQHHHLSAGSGAPFSDPSQYRRLVVRLIYLTIT</sequence>
<evidence type="ECO:0000256" key="3">
    <source>
        <dbReference type="PROSITE-ProRule" id="PRU00047"/>
    </source>
</evidence>
<keyword evidence="3" id="KW-0862">Zinc</keyword>
<evidence type="ECO:0000256" key="4">
    <source>
        <dbReference type="SAM" id="MobiDB-lite"/>
    </source>
</evidence>
<dbReference type="PANTHER" id="PTHR42648:SF31">
    <property type="entry name" value="RNA-DIRECTED DNA POLYMERASE"/>
    <property type="match status" value="1"/>
</dbReference>
<proteinExistence type="predicted"/>
<evidence type="ECO:0000313" key="7">
    <source>
        <dbReference type="Proteomes" id="UP000233551"/>
    </source>
</evidence>
<dbReference type="SUPFAM" id="SSF56672">
    <property type="entry name" value="DNA/RNA polymerases"/>
    <property type="match status" value="1"/>
</dbReference>
<dbReference type="SUPFAM" id="SSF53098">
    <property type="entry name" value="Ribonuclease H-like"/>
    <property type="match status" value="1"/>
</dbReference>
<evidence type="ECO:0000313" key="6">
    <source>
        <dbReference type="EMBL" id="PKI47338.1"/>
    </source>
</evidence>
<evidence type="ECO:0000256" key="2">
    <source>
        <dbReference type="ARBA" id="ARBA00022801"/>
    </source>
</evidence>
<dbReference type="InterPro" id="IPR057670">
    <property type="entry name" value="SH3_retrovirus"/>
</dbReference>
<keyword evidence="7" id="KW-1185">Reference proteome</keyword>
<dbReference type="AlphaFoldDB" id="A0A2I0ITK0"/>
<keyword evidence="3" id="KW-0863">Zinc-finger</keyword>
<feature type="region of interest" description="Disordered" evidence="4">
    <location>
        <begin position="324"/>
        <end position="344"/>
    </location>
</feature>
<feature type="compositionally biased region" description="Gly residues" evidence="4">
    <location>
        <begin position="118"/>
        <end position="128"/>
    </location>
</feature>
<comment type="caution">
    <text evidence="6">The sequence shown here is derived from an EMBL/GenBank/DDBJ whole genome shotgun (WGS) entry which is preliminary data.</text>
</comment>
<dbReference type="PANTHER" id="PTHR42648">
    <property type="entry name" value="TRANSPOSASE, PUTATIVE-RELATED"/>
    <property type="match status" value="1"/>
</dbReference>
<dbReference type="InterPro" id="IPR012337">
    <property type="entry name" value="RNaseH-like_sf"/>
</dbReference>
<dbReference type="GO" id="GO:0008270">
    <property type="term" value="F:zinc ion binding"/>
    <property type="evidence" value="ECO:0007669"/>
    <property type="project" value="UniProtKB-KW"/>
</dbReference>
<feature type="region of interest" description="Disordered" evidence="4">
    <location>
        <begin position="111"/>
        <end position="130"/>
    </location>
</feature>
<dbReference type="GO" id="GO:0003676">
    <property type="term" value="F:nucleic acid binding"/>
    <property type="evidence" value="ECO:0007669"/>
    <property type="project" value="InterPro"/>
</dbReference>
<dbReference type="InterPro" id="IPR036875">
    <property type="entry name" value="Znf_CCHC_sf"/>
</dbReference>
<dbReference type="SUPFAM" id="SSF57756">
    <property type="entry name" value="Retrovirus zinc finger-like domains"/>
    <property type="match status" value="1"/>
</dbReference>
<evidence type="ECO:0000259" key="5">
    <source>
        <dbReference type="PROSITE" id="PS50158"/>
    </source>
</evidence>
<dbReference type="InterPro" id="IPR001878">
    <property type="entry name" value="Znf_CCHC"/>
</dbReference>
<dbReference type="EMBL" id="PGOL01002513">
    <property type="protein sequence ID" value="PKI47338.1"/>
    <property type="molecule type" value="Genomic_DNA"/>
</dbReference>
<evidence type="ECO:0000256" key="1">
    <source>
        <dbReference type="ARBA" id="ARBA00022723"/>
    </source>
</evidence>
<dbReference type="PROSITE" id="PS50158">
    <property type="entry name" value="ZF_CCHC"/>
    <property type="match status" value="1"/>
</dbReference>
<feature type="domain" description="CCHC-type" evidence="5">
    <location>
        <begin position="83"/>
        <end position="96"/>
    </location>
</feature>
<dbReference type="InterPro" id="IPR013103">
    <property type="entry name" value="RVT_2"/>
</dbReference>
<dbReference type="InterPro" id="IPR043502">
    <property type="entry name" value="DNA/RNA_pol_sf"/>
</dbReference>